<dbReference type="Gene3D" id="1.20.120.1240">
    <property type="entry name" value="Dynamin, middle domain"/>
    <property type="match status" value="1"/>
</dbReference>
<dbReference type="AlphaFoldDB" id="A0A9P8ARG9"/>
<dbReference type="RefSeq" id="XP_043038883.1">
    <property type="nucleotide sequence ID" value="XM_043177307.1"/>
</dbReference>
<dbReference type="OrthoDB" id="5061070at2759"/>
<comment type="caution">
    <text evidence="1">The sequence shown here is derived from an EMBL/GenBank/DDBJ whole genome shotgun (WGS) entry which is preliminary data.</text>
</comment>
<reference evidence="1" key="1">
    <citation type="submission" date="2020-11" db="EMBL/GenBank/DDBJ databases">
        <title>Adaptations for nitrogen fixation in a non-lichenized fungal sporocarp promotes dispersal by wood-feeding termites.</title>
        <authorList>
            <consortium name="DOE Joint Genome Institute"/>
            <person name="Koch R.A."/>
            <person name="Yoon G."/>
            <person name="Arayal U."/>
            <person name="Lail K."/>
            <person name="Amirebrahimi M."/>
            <person name="Labutti K."/>
            <person name="Lipzen A."/>
            <person name="Riley R."/>
            <person name="Barry K."/>
            <person name="Henrissat B."/>
            <person name="Grigoriev I.V."/>
            <person name="Herr J.R."/>
            <person name="Aime M.C."/>
        </authorList>
    </citation>
    <scope>NUCLEOTIDE SEQUENCE</scope>
    <source>
        <strain evidence="1">MCA 3950</strain>
    </source>
</reference>
<sequence length="138" mass="16159">MSEISLRELRYRLAQRVSHPVPLTYRCLLSSDWLKKYYRLYTLNTHYLSNYTEKFLAYYKGARRQQDHGTLTSTLENPSDEINTILSGLNNVGIPWNSRLGLASLKIMADVRAYFQVAYKRFASIDYDFVRGLHRGLL</sequence>
<dbReference type="GeneID" id="66099594"/>
<name>A0A9P8ARG9_9AGAR</name>
<organism evidence="1 2">
    <name type="scientific">Guyanagaster necrorhizus</name>
    <dbReference type="NCBI Taxonomy" id="856835"/>
    <lineage>
        <taxon>Eukaryota</taxon>
        <taxon>Fungi</taxon>
        <taxon>Dikarya</taxon>
        <taxon>Basidiomycota</taxon>
        <taxon>Agaricomycotina</taxon>
        <taxon>Agaricomycetes</taxon>
        <taxon>Agaricomycetidae</taxon>
        <taxon>Agaricales</taxon>
        <taxon>Marasmiineae</taxon>
        <taxon>Physalacriaceae</taxon>
        <taxon>Guyanagaster</taxon>
    </lineage>
</organism>
<evidence type="ECO:0000313" key="1">
    <source>
        <dbReference type="EMBL" id="KAG7445383.1"/>
    </source>
</evidence>
<evidence type="ECO:0000313" key="2">
    <source>
        <dbReference type="Proteomes" id="UP000812287"/>
    </source>
</evidence>
<dbReference type="EMBL" id="MU250537">
    <property type="protein sequence ID" value="KAG7445383.1"/>
    <property type="molecule type" value="Genomic_DNA"/>
</dbReference>
<proteinExistence type="predicted"/>
<gene>
    <name evidence="1" type="ORF">BT62DRAFT_1007119</name>
</gene>
<dbReference type="Proteomes" id="UP000812287">
    <property type="component" value="Unassembled WGS sequence"/>
</dbReference>
<protein>
    <submittedName>
        <fullName evidence="1">Uncharacterized protein</fullName>
    </submittedName>
</protein>
<keyword evidence="2" id="KW-1185">Reference proteome</keyword>
<accession>A0A9P8ARG9</accession>